<organism evidence="3 4">
    <name type="scientific">Beggiatoa leptomitoformis</name>
    <dbReference type="NCBI Taxonomy" id="288004"/>
    <lineage>
        <taxon>Bacteria</taxon>
        <taxon>Pseudomonadati</taxon>
        <taxon>Pseudomonadota</taxon>
        <taxon>Gammaproteobacteria</taxon>
        <taxon>Thiotrichales</taxon>
        <taxon>Thiotrichaceae</taxon>
        <taxon>Beggiatoa</taxon>
    </lineage>
</organism>
<evidence type="ECO:0000256" key="1">
    <source>
        <dbReference type="SAM" id="SignalP"/>
    </source>
</evidence>
<dbReference type="RefSeq" id="WP_062153667.1">
    <property type="nucleotide sequence ID" value="NZ_CP012373.2"/>
</dbReference>
<feature type="domain" description="CHRD" evidence="2">
    <location>
        <begin position="219"/>
        <end position="379"/>
    </location>
</feature>
<dbReference type="AlphaFoldDB" id="A0A2N9YF53"/>
<feature type="chain" id="PRO_5014653941" evidence="1">
    <location>
        <begin position="25"/>
        <end position="433"/>
    </location>
</feature>
<keyword evidence="4" id="KW-1185">Reference proteome</keyword>
<keyword evidence="1" id="KW-0732">Signal</keyword>
<proteinExistence type="predicted"/>
<feature type="domain" description="CHRD" evidence="2">
    <location>
        <begin position="35"/>
        <end position="198"/>
    </location>
</feature>
<gene>
    <name evidence="3" type="ORF">BLE401_10750</name>
</gene>
<name>A0A2N9YF53_9GAMM</name>
<feature type="signal peptide" evidence="1">
    <location>
        <begin position="1"/>
        <end position="24"/>
    </location>
</feature>
<dbReference type="Pfam" id="PF07452">
    <property type="entry name" value="CHRD"/>
    <property type="match status" value="2"/>
</dbReference>
<evidence type="ECO:0000313" key="3">
    <source>
        <dbReference type="EMBL" id="AUI69128.1"/>
    </source>
</evidence>
<protein>
    <submittedName>
        <fullName evidence="3">CHRD domain-containing protein</fullName>
    </submittedName>
</protein>
<dbReference type="EMBL" id="CP018889">
    <property type="protein sequence ID" value="AUI69128.1"/>
    <property type="molecule type" value="Genomic_DNA"/>
</dbReference>
<sequence>MKKVIHSFLLLTTSLFLWTSAVFSQQAVFGVNTFTEYEAFLSAEQELGEENNSPAQGYGRLSFADDLSTAKLDVFIKDVDVNQITAFHIHCGSPNVLGPIIADLSVFGNFTDTIVNGHFAATLTNEHIVFVTMPPPAPNAGESFTLPLPEGCPNDYGQLGQVYTIAGLEALAKKGLLYFNLHTVTNPFYGEMRGQLYPLTQYKSAPTASSISFGTDSFTHYTANLSPKQELGEANGSQASGQGTVSFVQNLSYAQVELTINNLDASQLTAIHIHCGSPNVLGPYIIHFGDVATKVVNGKLSMKLTNKDIVFVTQAPPPPELGQSFTLPLPEGCPNDIGQVGQVYTIAGLEALARKGLLYFNVHTVTNAFYGEIRGQLGSEHPRADRAVYDNNYLMIPAVDVLDQDGKTVTYKADMMRLNTDNWLFELTSATEK</sequence>
<reference evidence="4" key="1">
    <citation type="submission" date="2016-12" db="EMBL/GenBank/DDBJ databases">
        <title>Complete Genome Sequence of Beggiatoa leptomitiformis D-401.</title>
        <authorList>
            <person name="Fomenkov A."/>
            <person name="Vincze T."/>
            <person name="Grabovich M."/>
            <person name="Anton B.P."/>
            <person name="Dubinina G."/>
            <person name="Orlova M."/>
            <person name="Belousova E."/>
            <person name="Roberts R.J."/>
        </authorList>
    </citation>
    <scope>NUCLEOTIDE SEQUENCE [LARGE SCALE GENOMIC DNA]</scope>
    <source>
        <strain evidence="4">D-401</strain>
    </source>
</reference>
<accession>A0A2N9YF53</accession>
<evidence type="ECO:0000313" key="4">
    <source>
        <dbReference type="Proteomes" id="UP000234271"/>
    </source>
</evidence>
<dbReference type="SMART" id="SM00754">
    <property type="entry name" value="CHRD"/>
    <property type="match status" value="2"/>
</dbReference>
<dbReference type="InterPro" id="IPR010895">
    <property type="entry name" value="CHRD"/>
</dbReference>
<dbReference type="Proteomes" id="UP000234271">
    <property type="component" value="Chromosome"/>
</dbReference>
<evidence type="ECO:0000259" key="2">
    <source>
        <dbReference type="SMART" id="SM00754"/>
    </source>
</evidence>
<dbReference type="OrthoDB" id="9783299at2"/>